<proteinExistence type="predicted"/>
<gene>
    <name evidence="1" type="ORF">C361_02981</name>
</gene>
<evidence type="ECO:0000313" key="2">
    <source>
        <dbReference type="Proteomes" id="UP000199727"/>
    </source>
</evidence>
<reference evidence="1 2" key="1">
    <citation type="submission" date="2017-06" db="EMBL/GenBank/DDBJ databases">
        <title>Global population genomics of the pathogenic fungus Cryptococcus neoformans var. grubii.</title>
        <authorList>
            <person name="Cuomo C."/>
            <person name="Litvintseva A."/>
            <person name="Chen Y."/>
            <person name="Young S."/>
            <person name="Zeng Q."/>
            <person name="Chapman S."/>
            <person name="Gujja S."/>
            <person name="Saif S."/>
            <person name="Birren B."/>
        </authorList>
    </citation>
    <scope>NUCLEOTIDE SEQUENCE [LARGE SCALE GENOMIC DNA]</scope>
    <source>
        <strain evidence="1 2">Tu259-1</strain>
    </source>
</reference>
<dbReference type="Proteomes" id="UP000199727">
    <property type="component" value="Unassembled WGS sequence"/>
</dbReference>
<dbReference type="EMBL" id="AMKT01000038">
    <property type="protein sequence ID" value="OXG22850.1"/>
    <property type="molecule type" value="Genomic_DNA"/>
</dbReference>
<evidence type="ECO:0000313" key="1">
    <source>
        <dbReference type="EMBL" id="OXG22850.1"/>
    </source>
</evidence>
<dbReference type="AlphaFoldDB" id="A0A854QF03"/>
<dbReference type="OrthoDB" id="10656901at2759"/>
<organism evidence="1 2">
    <name type="scientific">Cryptococcus neoformans Tu259-1</name>
    <dbReference type="NCBI Taxonomy" id="1230072"/>
    <lineage>
        <taxon>Eukaryota</taxon>
        <taxon>Fungi</taxon>
        <taxon>Dikarya</taxon>
        <taxon>Basidiomycota</taxon>
        <taxon>Agaricomycotina</taxon>
        <taxon>Tremellomycetes</taxon>
        <taxon>Tremellales</taxon>
        <taxon>Cryptococcaceae</taxon>
        <taxon>Cryptococcus</taxon>
        <taxon>Cryptococcus neoformans species complex</taxon>
    </lineage>
</organism>
<sequence>MAKLHHRQMSTSHLWFASASTLGQFLHSSSIKAHICNKAGSKCEQEDDRVHQLAINTDLSWINSYVILKWLEDAYDSYTRDIIDFLVACWARNIVVILLPAKKGGQGDVWGLAPERVTGDGELMPKSKSLEEICLFLLDPAVMDIEEQAPATPSPQAATEDFLTPRNLRILRATLMARNALLEKQLANVRNALALDKATRGKRADEFAVRKAEEGEARRKRKRTARFGRNRAESNAVCGCIPGPSGIS</sequence>
<protein>
    <recommendedName>
        <fullName evidence="3">DDE-1 domain-containing protein</fullName>
    </recommendedName>
</protein>
<accession>A0A854QF03</accession>
<evidence type="ECO:0008006" key="3">
    <source>
        <dbReference type="Google" id="ProtNLM"/>
    </source>
</evidence>
<name>A0A854QF03_CRYNE</name>
<comment type="caution">
    <text evidence="1">The sequence shown here is derived from an EMBL/GenBank/DDBJ whole genome shotgun (WGS) entry which is preliminary data.</text>
</comment>